<keyword evidence="2" id="KW-0812">Transmembrane</keyword>
<feature type="compositionally biased region" description="Low complexity" evidence="1">
    <location>
        <begin position="76"/>
        <end position="85"/>
    </location>
</feature>
<keyword evidence="2" id="KW-1133">Transmembrane helix</keyword>
<evidence type="ECO:0000256" key="2">
    <source>
        <dbReference type="SAM" id="Phobius"/>
    </source>
</evidence>
<name>A0A0L8M2J6_STRVG</name>
<sequence length="267" mass="27688">MSEILPVGEDTPGGPRGGRTRRMAEVAAVVSAATALAALVFGLFGLTGSGFGSGGSSRTPAAPGAPGGSPEPPAERPSASPTATAVPPPASAPEGTATTRPSPTPTPVDTPPAPPAGWHRVDASALAASLALPDGWKIKDDDAMHVNWVSPDGRYVIGVKRDSTHGSTAQAASIGQLAWYRKTAESKMVDLTARSSTLEQGGRSAVRLDLDFRWEGVSSPARRIELFVAGEQGQVYQLLAEDQHLDGASALTDLFETARTHLRTDRH</sequence>
<dbReference type="Proteomes" id="UP000037084">
    <property type="component" value="Unassembled WGS sequence"/>
</dbReference>
<reference evidence="4" key="1">
    <citation type="submission" date="2015-07" db="EMBL/GenBank/DDBJ databases">
        <authorList>
            <consortium name="Consortium for Microbial Forensics and Genomics (microFORGE)"/>
            <person name="Knight B.M."/>
            <person name="Roberts D.P."/>
            <person name="Lin D."/>
            <person name="Hari K."/>
            <person name="Fletcher J."/>
            <person name="Melcher U."/>
            <person name="Blagden T."/>
            <person name="Winegar R.A."/>
        </authorList>
    </citation>
    <scope>NUCLEOTIDE SEQUENCE [LARGE SCALE GENOMIC DNA]</scope>
    <source>
        <strain evidence="4">NRRL B-1447</strain>
    </source>
</reference>
<dbReference type="OrthoDB" id="4223013at2"/>
<dbReference type="RefSeq" id="WP_053177168.1">
    <property type="nucleotide sequence ID" value="NZ_LGUV01000381.1"/>
</dbReference>
<protein>
    <submittedName>
        <fullName evidence="3">Uncharacterized protein</fullName>
    </submittedName>
</protein>
<evidence type="ECO:0000313" key="3">
    <source>
        <dbReference type="EMBL" id="KOG44605.1"/>
    </source>
</evidence>
<feature type="compositionally biased region" description="Pro residues" evidence="1">
    <location>
        <begin position="102"/>
        <end position="115"/>
    </location>
</feature>
<keyword evidence="2" id="KW-0472">Membrane</keyword>
<feature type="region of interest" description="Disordered" evidence="1">
    <location>
        <begin position="1"/>
        <end position="20"/>
    </location>
</feature>
<gene>
    <name evidence="3" type="ORF">ADK75_34675</name>
</gene>
<dbReference type="PATRIC" id="fig|1961.12.peg.7649"/>
<feature type="transmembrane region" description="Helical" evidence="2">
    <location>
        <begin position="26"/>
        <end position="46"/>
    </location>
</feature>
<dbReference type="AlphaFoldDB" id="A0A0L8M2J6"/>
<dbReference type="EMBL" id="LGUV01000381">
    <property type="protein sequence ID" value="KOG44605.1"/>
    <property type="molecule type" value="Genomic_DNA"/>
</dbReference>
<organism evidence="3 4">
    <name type="scientific">Streptomyces virginiae</name>
    <name type="common">Streptomyces cinnamonensis</name>
    <dbReference type="NCBI Taxonomy" id="1961"/>
    <lineage>
        <taxon>Bacteria</taxon>
        <taxon>Bacillati</taxon>
        <taxon>Actinomycetota</taxon>
        <taxon>Actinomycetes</taxon>
        <taxon>Kitasatosporales</taxon>
        <taxon>Streptomycetaceae</taxon>
        <taxon>Streptomyces</taxon>
    </lineage>
</organism>
<evidence type="ECO:0000256" key="1">
    <source>
        <dbReference type="SAM" id="MobiDB-lite"/>
    </source>
</evidence>
<proteinExistence type="predicted"/>
<accession>A0A0L8M2J6</accession>
<comment type="caution">
    <text evidence="3">The sequence shown here is derived from an EMBL/GenBank/DDBJ whole genome shotgun (WGS) entry which is preliminary data.</text>
</comment>
<feature type="region of interest" description="Disordered" evidence="1">
    <location>
        <begin position="53"/>
        <end position="119"/>
    </location>
</feature>
<evidence type="ECO:0000313" key="4">
    <source>
        <dbReference type="Proteomes" id="UP000037084"/>
    </source>
</evidence>
<feature type="compositionally biased region" description="Low complexity" evidence="1">
    <location>
        <begin position="92"/>
        <end position="101"/>
    </location>
</feature>